<name>A0ACC6KPL2_9DEIO</name>
<evidence type="ECO:0000313" key="2">
    <source>
        <dbReference type="Proteomes" id="UP001252370"/>
    </source>
</evidence>
<gene>
    <name evidence="1" type="ORF">J2Y01_004883</name>
</gene>
<dbReference type="EMBL" id="JAVDTP010000028">
    <property type="protein sequence ID" value="MDR6754347.1"/>
    <property type="molecule type" value="Genomic_DNA"/>
</dbReference>
<proteinExistence type="predicted"/>
<protein>
    <submittedName>
        <fullName evidence="1">Uncharacterized protein</fullName>
    </submittedName>
</protein>
<comment type="caution">
    <text evidence="1">The sequence shown here is derived from an EMBL/GenBank/DDBJ whole genome shotgun (WGS) entry which is preliminary data.</text>
</comment>
<organism evidence="1 2">
    <name type="scientific">Deinococcus soli</name>
    <name type="common">ex Cha et al. 2016</name>
    <dbReference type="NCBI Taxonomy" id="1309411"/>
    <lineage>
        <taxon>Bacteria</taxon>
        <taxon>Thermotogati</taxon>
        <taxon>Deinococcota</taxon>
        <taxon>Deinococci</taxon>
        <taxon>Deinococcales</taxon>
        <taxon>Deinococcaceae</taxon>
        <taxon>Deinococcus</taxon>
    </lineage>
</organism>
<accession>A0ACC6KPL2</accession>
<evidence type="ECO:0000313" key="1">
    <source>
        <dbReference type="EMBL" id="MDR6754347.1"/>
    </source>
</evidence>
<reference evidence="1" key="1">
    <citation type="submission" date="2023-07" db="EMBL/GenBank/DDBJ databases">
        <title>Sorghum-associated microbial communities from plants grown in Nebraska, USA.</title>
        <authorList>
            <person name="Schachtman D."/>
        </authorList>
    </citation>
    <scope>NUCLEOTIDE SEQUENCE</scope>
    <source>
        <strain evidence="1">BE73</strain>
    </source>
</reference>
<keyword evidence="2" id="KW-1185">Reference proteome</keyword>
<dbReference type="Proteomes" id="UP001252370">
    <property type="component" value="Unassembled WGS sequence"/>
</dbReference>
<sequence>MDTNLICLIMPARDYFRSLVLRLKDYGYDSKMQIRQNSISVDTDDESAFLDALNRKQAASLLLHERSKHFASLIMQFRYLEDAEGIVSVVSIMDEARLIERNPLHISLIDIMRADKIYFTDCYLDIDSVNNHYDFDNKIFYSKTIILKVGQEVILPRYETLSQCERFNLDKIDYALFRLAKDADINTSNQSMPH</sequence>